<feature type="compositionally biased region" description="Basic and acidic residues" evidence="1">
    <location>
        <begin position="49"/>
        <end position="60"/>
    </location>
</feature>
<evidence type="ECO:0000313" key="3">
    <source>
        <dbReference type="Proteomes" id="UP000198531"/>
    </source>
</evidence>
<keyword evidence="3" id="KW-1185">Reference proteome</keyword>
<dbReference type="AlphaFoldDB" id="A0A1I6FUI9"/>
<evidence type="ECO:0000313" key="2">
    <source>
        <dbReference type="EMBL" id="SFR33625.1"/>
    </source>
</evidence>
<proteinExistence type="predicted"/>
<name>A0A1I6FUI9_9EURY</name>
<gene>
    <name evidence="2" type="ORF">SAMN04487947_0034</name>
</gene>
<reference evidence="3" key="1">
    <citation type="submission" date="2016-10" db="EMBL/GenBank/DDBJ databases">
        <authorList>
            <person name="Varghese N."/>
            <person name="Submissions S."/>
        </authorList>
    </citation>
    <scope>NUCLEOTIDE SEQUENCE [LARGE SCALE GENOMIC DNA]</scope>
    <source>
        <strain evidence="3">CGMCC 1.7736</strain>
    </source>
</reference>
<feature type="compositionally biased region" description="Basic and acidic residues" evidence="1">
    <location>
        <begin position="22"/>
        <end position="35"/>
    </location>
</feature>
<dbReference type="Proteomes" id="UP000198531">
    <property type="component" value="Unassembled WGS sequence"/>
</dbReference>
<protein>
    <submittedName>
        <fullName evidence="2">Uncharacterized protein</fullName>
    </submittedName>
</protein>
<dbReference type="STRING" id="553469.SAMN04487947_0034"/>
<feature type="compositionally biased region" description="Polar residues" evidence="1">
    <location>
        <begin position="1"/>
        <end position="10"/>
    </location>
</feature>
<feature type="compositionally biased region" description="Low complexity" evidence="1">
    <location>
        <begin position="137"/>
        <end position="148"/>
    </location>
</feature>
<feature type="compositionally biased region" description="Basic and acidic residues" evidence="1">
    <location>
        <begin position="67"/>
        <end position="104"/>
    </location>
</feature>
<dbReference type="RefSeq" id="WP_089803733.1">
    <property type="nucleotide sequence ID" value="NZ_FOYT01000001.1"/>
</dbReference>
<sequence length="180" mass="19874">MPSPTMPTGTVSGGSNGSRTFPVREESRTEPRDASGDAEQNARTGDPSARTDELSARTDGHGNVSSLREEVTRLRRENEELRRTLRETRDQRQDVIDRYERLIDADGAASPDAAASAEAQSPEAPSPEAPSPEELARAPPASRASSESTTPVFRRLAETVDEQWTRLRRRYKAWVRQSGL</sequence>
<feature type="compositionally biased region" description="Low complexity" evidence="1">
    <location>
        <begin position="108"/>
        <end position="123"/>
    </location>
</feature>
<dbReference type="EMBL" id="FOYT01000001">
    <property type="protein sequence ID" value="SFR33625.1"/>
    <property type="molecule type" value="Genomic_DNA"/>
</dbReference>
<feature type="region of interest" description="Disordered" evidence="1">
    <location>
        <begin position="1"/>
        <end position="154"/>
    </location>
</feature>
<organism evidence="2 3">
    <name type="scientific">Halogeometricum rufum</name>
    <dbReference type="NCBI Taxonomy" id="553469"/>
    <lineage>
        <taxon>Archaea</taxon>
        <taxon>Methanobacteriati</taxon>
        <taxon>Methanobacteriota</taxon>
        <taxon>Stenosarchaea group</taxon>
        <taxon>Halobacteria</taxon>
        <taxon>Halobacteriales</taxon>
        <taxon>Haloferacaceae</taxon>
        <taxon>Halogeometricum</taxon>
    </lineage>
</organism>
<accession>A0A1I6FUI9</accession>
<dbReference type="OrthoDB" id="385873at2157"/>
<evidence type="ECO:0000256" key="1">
    <source>
        <dbReference type="SAM" id="MobiDB-lite"/>
    </source>
</evidence>